<dbReference type="EMBL" id="BJYZ01000007">
    <property type="protein sequence ID" value="GEO37621.1"/>
    <property type="molecule type" value="Genomic_DNA"/>
</dbReference>
<dbReference type="Proteomes" id="UP000321523">
    <property type="component" value="Unassembled WGS sequence"/>
</dbReference>
<dbReference type="InterPro" id="IPR029069">
    <property type="entry name" value="HotDog_dom_sf"/>
</dbReference>
<dbReference type="OrthoDB" id="3477511at2"/>
<dbReference type="CDD" id="cd03443">
    <property type="entry name" value="PaaI_thioesterase"/>
    <property type="match status" value="1"/>
</dbReference>
<comment type="caution">
    <text evidence="2">The sequence shown here is derived from an EMBL/GenBank/DDBJ whole genome shotgun (WGS) entry which is preliminary data.</text>
</comment>
<dbReference type="SUPFAM" id="SSF54637">
    <property type="entry name" value="Thioesterase/thiol ester dehydrase-isomerase"/>
    <property type="match status" value="1"/>
</dbReference>
<accession>A0A512DMB7</accession>
<keyword evidence="3" id="KW-1185">Reference proteome</keyword>
<feature type="domain" description="Thioesterase" evidence="1">
    <location>
        <begin position="56"/>
        <end position="127"/>
    </location>
</feature>
<dbReference type="RefSeq" id="WP_044426474.1">
    <property type="nucleotide sequence ID" value="NZ_BJYZ01000007.1"/>
</dbReference>
<evidence type="ECO:0000259" key="1">
    <source>
        <dbReference type="Pfam" id="PF03061"/>
    </source>
</evidence>
<dbReference type="Pfam" id="PF03061">
    <property type="entry name" value="4HBT"/>
    <property type="match status" value="1"/>
</dbReference>
<gene>
    <name evidence="2" type="ORF">SAE02_17690</name>
</gene>
<evidence type="ECO:0000313" key="3">
    <source>
        <dbReference type="Proteomes" id="UP000321523"/>
    </source>
</evidence>
<dbReference type="AlphaFoldDB" id="A0A512DMB7"/>
<evidence type="ECO:0000313" key="2">
    <source>
        <dbReference type="EMBL" id="GEO37621.1"/>
    </source>
</evidence>
<dbReference type="GO" id="GO:0016790">
    <property type="term" value="F:thiolester hydrolase activity"/>
    <property type="evidence" value="ECO:0007669"/>
    <property type="project" value="UniProtKB-ARBA"/>
</dbReference>
<sequence>MPHRTPSTFDPAKAGWERLPDAGFLDLVGPLWRKRDERGLAFGFRAEPKHANLINVVQGGMLMTFGDRALGIAAWEAAQTRVCVTIQFDMQFIGAGEIGDFIEIQPEVIRKTQTLVFLRGMLMVGDRVVSSANGVWKILDRPQPQPQDR</sequence>
<dbReference type="Gene3D" id="3.10.129.10">
    <property type="entry name" value="Hotdog Thioesterase"/>
    <property type="match status" value="1"/>
</dbReference>
<name>A0A512DMB7_9PROT</name>
<protein>
    <submittedName>
        <fullName evidence="2">Thioesterase</fullName>
    </submittedName>
</protein>
<proteinExistence type="predicted"/>
<dbReference type="InterPro" id="IPR006683">
    <property type="entry name" value="Thioestr_dom"/>
</dbReference>
<organism evidence="2 3">
    <name type="scientific">Skermanella aerolata</name>
    <dbReference type="NCBI Taxonomy" id="393310"/>
    <lineage>
        <taxon>Bacteria</taxon>
        <taxon>Pseudomonadati</taxon>
        <taxon>Pseudomonadota</taxon>
        <taxon>Alphaproteobacteria</taxon>
        <taxon>Rhodospirillales</taxon>
        <taxon>Azospirillaceae</taxon>
        <taxon>Skermanella</taxon>
    </lineage>
</organism>
<reference evidence="2 3" key="1">
    <citation type="submission" date="2019-07" db="EMBL/GenBank/DDBJ databases">
        <title>Whole genome shotgun sequence of Skermanella aerolata NBRC 106429.</title>
        <authorList>
            <person name="Hosoyama A."/>
            <person name="Uohara A."/>
            <person name="Ohji S."/>
            <person name="Ichikawa N."/>
        </authorList>
    </citation>
    <scope>NUCLEOTIDE SEQUENCE [LARGE SCALE GENOMIC DNA]</scope>
    <source>
        <strain evidence="2 3">NBRC 106429</strain>
    </source>
</reference>